<feature type="compositionally biased region" description="Basic residues" evidence="4">
    <location>
        <begin position="256"/>
        <end position="269"/>
    </location>
</feature>
<dbReference type="InterPro" id="IPR036390">
    <property type="entry name" value="WH_DNA-bd_sf"/>
</dbReference>
<evidence type="ECO:0000256" key="2">
    <source>
        <dbReference type="ARBA" id="ARBA00023125"/>
    </source>
</evidence>
<keyword evidence="3" id="KW-0539">Nucleus</keyword>
<feature type="region of interest" description="Disordered" evidence="4">
    <location>
        <begin position="360"/>
        <end position="425"/>
    </location>
</feature>
<dbReference type="EMBL" id="GDJX01003812">
    <property type="protein sequence ID" value="JAT64124.1"/>
    <property type="molecule type" value="Transcribed_RNA"/>
</dbReference>
<organism evidence="6">
    <name type="scientific">Anthurium amnicola</name>
    <dbReference type="NCBI Taxonomy" id="1678845"/>
    <lineage>
        <taxon>Eukaryota</taxon>
        <taxon>Viridiplantae</taxon>
        <taxon>Streptophyta</taxon>
        <taxon>Embryophyta</taxon>
        <taxon>Tracheophyta</taxon>
        <taxon>Spermatophyta</taxon>
        <taxon>Magnoliopsida</taxon>
        <taxon>Liliopsida</taxon>
        <taxon>Araceae</taxon>
        <taxon>Pothoideae</taxon>
        <taxon>Potheae</taxon>
        <taxon>Anthurium</taxon>
    </lineage>
</organism>
<gene>
    <name evidence="6" type="primary">H1_20</name>
    <name evidence="6" type="ORF">g.107109</name>
</gene>
<dbReference type="GO" id="GO:0003690">
    <property type="term" value="F:double-stranded DNA binding"/>
    <property type="evidence" value="ECO:0007669"/>
    <property type="project" value="TreeGrafter"/>
</dbReference>
<name>A0A1D1ZB93_9ARAE</name>
<dbReference type="GO" id="GO:0045910">
    <property type="term" value="P:negative regulation of DNA recombination"/>
    <property type="evidence" value="ECO:0007669"/>
    <property type="project" value="TreeGrafter"/>
</dbReference>
<sequence>MASPTAPPPPTGALRTPEREGVLPVPAEVSSDGAVRLRNGRAFFLPHGHRRTPDHPPYSEMIQVALTALAEEGGSTAAAISGRVAAVYPDLPWAHERLLPHYLRRLVAAGDVSVASPGRYVLSPSPAPTGNADPHPNPNPNLNTCSGSTSLVFHPADTAAALDSGAGEGLGARALTGTMAAASSGGDGESKSLHPSIPVTAVCHDVDDGRPSMPVPASVAALAVRKDERPLEHDHPSSTISGHHTCFPELKTIVKRGRGRPPLRARGRGRPPLGVRSHSEPAPGTCVSDHGYGGILLRKCVNGRPSNSFILKRQGQESYKVFKPAIPPRRRRGRPPKCKPTVATLDTILANEDAHLLNFTSSHDPKHAEPSGDTSSSLSLGDNTSSAGHRGLSKCSAASRPGSILQLPSIPEPKLANDSLDPDQSSLADQLTVHVPKRQRTAIEHKPRNISTTLIEEMVSNEPLIQSSEQVVCALPASIDSSSNNVVRSRPQIEGWVQVLLAMRPTTTDMQRAKGKKSRWHCDSGKLVCPTEQFTPENFLLTRDRENMDQVDACLQTSVSKHSSGDGLLQAKVDGNRAHMEKFIFSPPILDPYLSFQNAEKENQLHVDKGQESVPNIPFQVMERDNGPHDIEGRQTLHIGHSLLDSSLQTGNGECRTQAGLYVESLSSDKFMLGYSLQTSLENAANMEGSMQLPAESLSSDKFMLGYSLQTSLENAANMEGSMQLPAVGSFKPADELNGEEEKIRLH</sequence>
<feature type="region of interest" description="Disordered" evidence="4">
    <location>
        <begin position="1"/>
        <end position="21"/>
    </location>
</feature>
<dbReference type="CDD" id="cd00073">
    <property type="entry name" value="H15"/>
    <property type="match status" value="1"/>
</dbReference>
<keyword evidence="2" id="KW-0238">DNA-binding</keyword>
<evidence type="ECO:0000259" key="5">
    <source>
        <dbReference type="PROSITE" id="PS51504"/>
    </source>
</evidence>
<dbReference type="PROSITE" id="PS51504">
    <property type="entry name" value="H15"/>
    <property type="match status" value="1"/>
</dbReference>
<proteinExistence type="predicted"/>
<evidence type="ECO:0000256" key="4">
    <source>
        <dbReference type="SAM" id="MobiDB-lite"/>
    </source>
</evidence>
<dbReference type="InterPro" id="IPR005818">
    <property type="entry name" value="Histone_H1/H5_H15"/>
</dbReference>
<dbReference type="SUPFAM" id="SSF46785">
    <property type="entry name" value="Winged helix' DNA-binding domain"/>
    <property type="match status" value="1"/>
</dbReference>
<feature type="compositionally biased region" description="Low complexity" evidence="4">
    <location>
        <begin position="371"/>
        <end position="386"/>
    </location>
</feature>
<dbReference type="Pfam" id="PF00538">
    <property type="entry name" value="Linker_histone"/>
    <property type="match status" value="1"/>
</dbReference>
<dbReference type="AlphaFoldDB" id="A0A1D1ZB93"/>
<dbReference type="PANTHER" id="PTHR11467:SF109">
    <property type="entry name" value="H15 DOMAIN-CONTAINING PROTEIN"/>
    <property type="match status" value="1"/>
</dbReference>
<dbReference type="SMART" id="SM00526">
    <property type="entry name" value="H15"/>
    <property type="match status" value="1"/>
</dbReference>
<feature type="non-terminal residue" evidence="6">
    <location>
        <position position="747"/>
    </location>
</feature>
<evidence type="ECO:0000256" key="3">
    <source>
        <dbReference type="ARBA" id="ARBA00023242"/>
    </source>
</evidence>
<evidence type="ECO:0000256" key="1">
    <source>
        <dbReference type="ARBA" id="ARBA00004123"/>
    </source>
</evidence>
<feature type="domain" description="H15" evidence="5">
    <location>
        <begin position="54"/>
        <end position="124"/>
    </location>
</feature>
<evidence type="ECO:0000313" key="6">
    <source>
        <dbReference type="EMBL" id="JAT64124.1"/>
    </source>
</evidence>
<dbReference type="GO" id="GO:0031492">
    <property type="term" value="F:nucleosomal DNA binding"/>
    <property type="evidence" value="ECO:0007669"/>
    <property type="project" value="TreeGrafter"/>
</dbReference>
<dbReference type="GO" id="GO:0030261">
    <property type="term" value="P:chromosome condensation"/>
    <property type="evidence" value="ECO:0007669"/>
    <property type="project" value="TreeGrafter"/>
</dbReference>
<reference evidence="6" key="1">
    <citation type="submission" date="2015-07" db="EMBL/GenBank/DDBJ databases">
        <title>Transcriptome Assembly of Anthurium amnicola.</title>
        <authorList>
            <person name="Suzuki J."/>
        </authorList>
    </citation>
    <scope>NUCLEOTIDE SEQUENCE</scope>
</reference>
<dbReference type="Gene3D" id="1.10.10.10">
    <property type="entry name" value="Winged helix-like DNA-binding domain superfamily/Winged helix DNA-binding domain"/>
    <property type="match status" value="1"/>
</dbReference>
<dbReference type="GO" id="GO:0006334">
    <property type="term" value="P:nucleosome assembly"/>
    <property type="evidence" value="ECO:0007669"/>
    <property type="project" value="InterPro"/>
</dbReference>
<dbReference type="PANTHER" id="PTHR11467">
    <property type="entry name" value="HISTONE H1"/>
    <property type="match status" value="1"/>
</dbReference>
<dbReference type="GO" id="GO:0000786">
    <property type="term" value="C:nucleosome"/>
    <property type="evidence" value="ECO:0007669"/>
    <property type="project" value="InterPro"/>
</dbReference>
<comment type="subcellular location">
    <subcellularLocation>
        <location evidence="1">Nucleus</location>
    </subcellularLocation>
</comment>
<feature type="region of interest" description="Disordered" evidence="4">
    <location>
        <begin position="123"/>
        <end position="143"/>
    </location>
</feature>
<dbReference type="InterPro" id="IPR036388">
    <property type="entry name" value="WH-like_DNA-bd_sf"/>
</dbReference>
<feature type="region of interest" description="Disordered" evidence="4">
    <location>
        <begin position="256"/>
        <end position="287"/>
    </location>
</feature>
<feature type="compositionally biased region" description="Pro residues" evidence="4">
    <location>
        <begin position="1"/>
        <end position="11"/>
    </location>
</feature>
<dbReference type="GO" id="GO:0005730">
    <property type="term" value="C:nucleolus"/>
    <property type="evidence" value="ECO:0007669"/>
    <property type="project" value="TreeGrafter"/>
</dbReference>
<accession>A0A1D1ZB93</accession>
<protein>
    <submittedName>
        <fullName evidence="6">Histone H1</fullName>
    </submittedName>
</protein>